<dbReference type="EMBL" id="VEPZ02001163">
    <property type="protein sequence ID" value="KAE8690088.1"/>
    <property type="molecule type" value="Genomic_DNA"/>
</dbReference>
<feature type="compositionally biased region" description="Acidic residues" evidence="2">
    <location>
        <begin position="94"/>
        <end position="103"/>
    </location>
</feature>
<feature type="compositionally biased region" description="Basic and acidic residues" evidence="2">
    <location>
        <begin position="117"/>
        <end position="126"/>
    </location>
</feature>
<dbReference type="InterPro" id="IPR029962">
    <property type="entry name" value="TBL"/>
</dbReference>
<evidence type="ECO:0000259" key="3">
    <source>
        <dbReference type="Pfam" id="PF13839"/>
    </source>
</evidence>
<dbReference type="GO" id="GO:0016413">
    <property type="term" value="F:O-acetyltransferase activity"/>
    <property type="evidence" value="ECO:0007669"/>
    <property type="project" value="InterPro"/>
</dbReference>
<evidence type="ECO:0000256" key="2">
    <source>
        <dbReference type="SAM" id="MobiDB-lite"/>
    </source>
</evidence>
<comment type="caution">
    <text evidence="4">The sequence shown here is derived from an EMBL/GenBank/DDBJ whole genome shotgun (WGS) entry which is preliminary data.</text>
</comment>
<feature type="domain" description="Trichome birefringence-like C-terminal" evidence="3">
    <location>
        <begin position="99"/>
        <end position="294"/>
    </location>
</feature>
<dbReference type="AlphaFoldDB" id="A0A6A2ZDV4"/>
<feature type="region of interest" description="Disordered" evidence="2">
    <location>
        <begin position="52"/>
        <end position="129"/>
    </location>
</feature>
<sequence length="297" mass="33701">MDMNEGAFRITGKHLSLALLTLVLMTLFLLDWERNPLTYTYIPTQHRSDTLLPPPACFHPDLNNSTESLEPAEMNTDGEKSQTLQEEERKEPEADVDDSETELTDGNSKNSTASMATKERLCDREPINATDPDTLYTMHLDYQPAFIHENIDRLNVLVLNTAHHWSKHMMNMDKEVMYVNGAPVRDRNLNNENTRIFKVKNIVTWLDSKMVSNPNVQVFFRTTSPRHFFKGDWNSGGTCDNTVPMTRGSEVLQEESIDKIVAASVEGTRVKILDITALSDLSDEAHISHYGKKANDC</sequence>
<protein>
    <submittedName>
        <fullName evidence="4">Detected protein of confused Function</fullName>
    </submittedName>
</protein>
<gene>
    <name evidence="4" type="ORF">F3Y22_tig00110927pilonHSYRG00077</name>
</gene>
<dbReference type="PANTHER" id="PTHR32285">
    <property type="entry name" value="PROTEIN TRICHOME BIREFRINGENCE-LIKE 9-RELATED"/>
    <property type="match status" value="1"/>
</dbReference>
<feature type="compositionally biased region" description="Polar residues" evidence="2">
    <location>
        <begin position="104"/>
        <end position="115"/>
    </location>
</feature>
<evidence type="ECO:0000313" key="5">
    <source>
        <dbReference type="Proteomes" id="UP000436088"/>
    </source>
</evidence>
<comment type="similarity">
    <text evidence="1">Belongs to the PC-esterase family. TBL subfamily.</text>
</comment>
<keyword evidence="5" id="KW-1185">Reference proteome</keyword>
<name>A0A6A2ZDV4_HIBSY</name>
<dbReference type="PANTHER" id="PTHR32285:SF235">
    <property type="entry name" value="PROTEIN TRICHOME BIREFRINGENCE-LIKE 16"/>
    <property type="match status" value="1"/>
</dbReference>
<dbReference type="GO" id="GO:0005794">
    <property type="term" value="C:Golgi apparatus"/>
    <property type="evidence" value="ECO:0007669"/>
    <property type="project" value="TreeGrafter"/>
</dbReference>
<organism evidence="4 5">
    <name type="scientific">Hibiscus syriacus</name>
    <name type="common">Rose of Sharon</name>
    <dbReference type="NCBI Taxonomy" id="106335"/>
    <lineage>
        <taxon>Eukaryota</taxon>
        <taxon>Viridiplantae</taxon>
        <taxon>Streptophyta</taxon>
        <taxon>Embryophyta</taxon>
        <taxon>Tracheophyta</taxon>
        <taxon>Spermatophyta</taxon>
        <taxon>Magnoliopsida</taxon>
        <taxon>eudicotyledons</taxon>
        <taxon>Gunneridae</taxon>
        <taxon>Pentapetalae</taxon>
        <taxon>rosids</taxon>
        <taxon>malvids</taxon>
        <taxon>Malvales</taxon>
        <taxon>Malvaceae</taxon>
        <taxon>Malvoideae</taxon>
        <taxon>Hibiscus</taxon>
    </lineage>
</organism>
<evidence type="ECO:0000313" key="4">
    <source>
        <dbReference type="EMBL" id="KAE8690088.1"/>
    </source>
</evidence>
<reference evidence="4" key="1">
    <citation type="submission" date="2019-09" db="EMBL/GenBank/DDBJ databases">
        <title>Draft genome information of white flower Hibiscus syriacus.</title>
        <authorList>
            <person name="Kim Y.-M."/>
        </authorList>
    </citation>
    <scope>NUCLEOTIDE SEQUENCE [LARGE SCALE GENOMIC DNA]</scope>
    <source>
        <strain evidence="4">YM2019G1</strain>
    </source>
</reference>
<proteinExistence type="inferred from homology"/>
<accession>A0A6A2ZDV4</accession>
<dbReference type="InterPro" id="IPR026057">
    <property type="entry name" value="TBL_C"/>
</dbReference>
<evidence type="ECO:0000256" key="1">
    <source>
        <dbReference type="ARBA" id="ARBA00007727"/>
    </source>
</evidence>
<dbReference type="Pfam" id="PF13839">
    <property type="entry name" value="PC-Esterase"/>
    <property type="match status" value="1"/>
</dbReference>
<dbReference type="Proteomes" id="UP000436088">
    <property type="component" value="Unassembled WGS sequence"/>
</dbReference>